<dbReference type="RefSeq" id="XP_013956121.1">
    <property type="nucleotide sequence ID" value="XM_014100646.1"/>
</dbReference>
<dbReference type="GO" id="GO:0016616">
    <property type="term" value="F:oxidoreductase activity, acting on the CH-OH group of donors, NAD or NADP as acceptor"/>
    <property type="evidence" value="ECO:0007669"/>
    <property type="project" value="TreeGrafter"/>
</dbReference>
<evidence type="ECO:0000256" key="2">
    <source>
        <dbReference type="ARBA" id="ARBA00022857"/>
    </source>
</evidence>
<evidence type="ECO:0000256" key="3">
    <source>
        <dbReference type="ARBA" id="ARBA00023002"/>
    </source>
</evidence>
<feature type="non-terminal residue" evidence="5">
    <location>
        <position position="1"/>
    </location>
</feature>
<protein>
    <submittedName>
        <fullName evidence="5">Uncharacterized protein</fullName>
    </submittedName>
</protein>
<dbReference type="OMA" id="ESLAFEM"/>
<comment type="caution">
    <text evidence="5">The sequence shown here is derived from an EMBL/GenBank/DDBJ whole genome shotgun (WGS) entry which is preliminary data.</text>
</comment>
<accession>G9MUF8</accession>
<keyword evidence="3" id="KW-0560">Oxidoreductase</keyword>
<dbReference type="PANTHER" id="PTHR24322">
    <property type="entry name" value="PKSB"/>
    <property type="match status" value="1"/>
</dbReference>
<evidence type="ECO:0000256" key="1">
    <source>
        <dbReference type="ARBA" id="ARBA00006484"/>
    </source>
</evidence>
<dbReference type="SUPFAM" id="SSF51735">
    <property type="entry name" value="NAD(P)-binding Rossmann-fold domains"/>
    <property type="match status" value="1"/>
</dbReference>
<dbReference type="InParanoid" id="G9MUF8"/>
<dbReference type="HOGENOM" id="CLU_010194_5_0_1"/>
<gene>
    <name evidence="5" type="ORF">TRIVIDRAFT_136631</name>
</gene>
<dbReference type="Gene3D" id="3.40.50.720">
    <property type="entry name" value="NAD(P)-binding Rossmann-like Domain"/>
    <property type="match status" value="1"/>
</dbReference>
<dbReference type="PROSITE" id="PS00061">
    <property type="entry name" value="ADH_SHORT"/>
    <property type="match status" value="1"/>
</dbReference>
<dbReference type="Proteomes" id="UP000007115">
    <property type="component" value="Unassembled WGS sequence"/>
</dbReference>
<dbReference type="GeneID" id="25787708"/>
<dbReference type="eggNOG" id="KOG1201">
    <property type="taxonomic scope" value="Eukaryota"/>
</dbReference>
<dbReference type="FunCoup" id="G9MUF8">
    <property type="interactions" value="622"/>
</dbReference>
<organism evidence="5 6">
    <name type="scientific">Hypocrea virens (strain Gv29-8 / FGSC 10586)</name>
    <name type="common">Gliocladium virens</name>
    <name type="synonym">Trichoderma virens</name>
    <dbReference type="NCBI Taxonomy" id="413071"/>
    <lineage>
        <taxon>Eukaryota</taxon>
        <taxon>Fungi</taxon>
        <taxon>Dikarya</taxon>
        <taxon>Ascomycota</taxon>
        <taxon>Pezizomycotina</taxon>
        <taxon>Sordariomycetes</taxon>
        <taxon>Hypocreomycetidae</taxon>
        <taxon>Hypocreales</taxon>
        <taxon>Hypocreaceae</taxon>
        <taxon>Trichoderma</taxon>
    </lineage>
</organism>
<dbReference type="AlphaFoldDB" id="G9MUF8"/>
<dbReference type="InterPro" id="IPR002347">
    <property type="entry name" value="SDR_fam"/>
</dbReference>
<name>G9MUF8_HYPVG</name>
<keyword evidence="2" id="KW-0521">NADP</keyword>
<dbReference type="InterPro" id="IPR020904">
    <property type="entry name" value="Sc_DH/Rdtase_CS"/>
</dbReference>
<evidence type="ECO:0000313" key="5">
    <source>
        <dbReference type="EMBL" id="EHK21928.1"/>
    </source>
</evidence>
<sequence>LLAALSVTLSLNDYLNDGFANNWVRASDWDWNSEIVVITGGSSGIGEHVARQLLAKNIQTTIVILDYVPMTWAAPAKSKVHYYQVDLSNSSNISTITQRIRDEVGHPTVLVNNAGLSRGFTVMDGSYMDVEVTIRTNLVAPFLLIKEFIPQMVSRNHGHIVNISSMSALIPPARVADYAATKAGLVALHEALQLELKDVHGAPKVRLSLAILSFVRTPLFKGETHQSNFLFPLMHVETVADSIVDTLYSGLGRTIYLPGIMRYVAILKGGPDWFFRIIRNGSNNLGVDFKGRQRIDPKTGRLGQ</sequence>
<dbReference type="STRING" id="413071.G9MUF8"/>
<evidence type="ECO:0000313" key="6">
    <source>
        <dbReference type="Proteomes" id="UP000007115"/>
    </source>
</evidence>
<dbReference type="OrthoDB" id="10253736at2759"/>
<reference evidence="5 6" key="1">
    <citation type="journal article" date="2011" name="Genome Biol.">
        <title>Comparative genome sequence analysis underscores mycoparasitism as the ancestral life style of Trichoderma.</title>
        <authorList>
            <person name="Kubicek C.P."/>
            <person name="Herrera-Estrella A."/>
            <person name="Seidl-Seiboth V."/>
            <person name="Martinez D.A."/>
            <person name="Druzhinina I.S."/>
            <person name="Thon M."/>
            <person name="Zeilinger S."/>
            <person name="Casas-Flores S."/>
            <person name="Horwitz B.A."/>
            <person name="Mukherjee P.K."/>
            <person name="Mukherjee M."/>
            <person name="Kredics L."/>
            <person name="Alcaraz L.D."/>
            <person name="Aerts A."/>
            <person name="Antal Z."/>
            <person name="Atanasova L."/>
            <person name="Cervantes-Badillo M.G."/>
            <person name="Challacombe J."/>
            <person name="Chertkov O."/>
            <person name="McCluskey K."/>
            <person name="Coulpier F."/>
            <person name="Deshpande N."/>
            <person name="von Doehren H."/>
            <person name="Ebbole D.J."/>
            <person name="Esquivel-Naranjo E.U."/>
            <person name="Fekete E."/>
            <person name="Flipphi M."/>
            <person name="Glaser F."/>
            <person name="Gomez-Rodriguez E.Y."/>
            <person name="Gruber S."/>
            <person name="Han C."/>
            <person name="Henrissat B."/>
            <person name="Hermosa R."/>
            <person name="Hernandez-Onate M."/>
            <person name="Karaffa L."/>
            <person name="Kosti I."/>
            <person name="Le Crom S."/>
            <person name="Lindquist E."/>
            <person name="Lucas S."/>
            <person name="Luebeck M."/>
            <person name="Luebeck P.S."/>
            <person name="Margeot A."/>
            <person name="Metz B."/>
            <person name="Misra M."/>
            <person name="Nevalainen H."/>
            <person name="Omann M."/>
            <person name="Packer N."/>
            <person name="Perrone G."/>
            <person name="Uresti-Rivera E.E."/>
            <person name="Salamov A."/>
            <person name="Schmoll M."/>
            <person name="Seiboth B."/>
            <person name="Shapiro H."/>
            <person name="Sukno S."/>
            <person name="Tamayo-Ramos J.A."/>
            <person name="Tisch D."/>
            <person name="Wiest A."/>
            <person name="Wilkinson H.H."/>
            <person name="Zhang M."/>
            <person name="Coutinho P.M."/>
            <person name="Kenerley C.M."/>
            <person name="Monte E."/>
            <person name="Baker S.E."/>
            <person name="Grigoriev I.V."/>
        </authorList>
    </citation>
    <scope>NUCLEOTIDE SEQUENCE [LARGE SCALE GENOMIC DNA]</scope>
    <source>
        <strain evidence="6">Gv29-8 / FGSC 10586</strain>
    </source>
</reference>
<keyword evidence="6" id="KW-1185">Reference proteome</keyword>
<dbReference type="PRINTS" id="PR00080">
    <property type="entry name" value="SDRFAMILY"/>
</dbReference>
<dbReference type="PRINTS" id="PR00081">
    <property type="entry name" value="GDHRDH"/>
</dbReference>
<feature type="non-terminal residue" evidence="5">
    <location>
        <position position="304"/>
    </location>
</feature>
<dbReference type="Pfam" id="PF00106">
    <property type="entry name" value="adh_short"/>
    <property type="match status" value="1"/>
</dbReference>
<comment type="similarity">
    <text evidence="1 4">Belongs to the short-chain dehydrogenases/reductases (SDR) family.</text>
</comment>
<dbReference type="VEuPathDB" id="FungiDB:TRIVIDRAFT_136631"/>
<dbReference type="PANTHER" id="PTHR24322:SF736">
    <property type="entry name" value="RETINOL DEHYDROGENASE 10"/>
    <property type="match status" value="1"/>
</dbReference>
<dbReference type="EMBL" id="ABDF02000055">
    <property type="protein sequence ID" value="EHK21928.1"/>
    <property type="molecule type" value="Genomic_DNA"/>
</dbReference>
<evidence type="ECO:0000256" key="4">
    <source>
        <dbReference type="RuleBase" id="RU000363"/>
    </source>
</evidence>
<proteinExistence type="inferred from homology"/>
<dbReference type="InterPro" id="IPR036291">
    <property type="entry name" value="NAD(P)-bd_dom_sf"/>
</dbReference>